<dbReference type="AlphaFoldDB" id="A0A2U1CMI2"/>
<dbReference type="EMBL" id="QEKO01000002">
    <property type="protein sequence ID" value="PVY62201.1"/>
    <property type="molecule type" value="Genomic_DNA"/>
</dbReference>
<gene>
    <name evidence="1" type="ORF">C7440_1694</name>
</gene>
<dbReference type="Proteomes" id="UP000246145">
    <property type="component" value="Unassembled WGS sequence"/>
</dbReference>
<reference evidence="1 2" key="1">
    <citation type="submission" date="2018-04" db="EMBL/GenBank/DDBJ databases">
        <title>Genomic Encyclopedia of Type Strains, Phase IV (KMG-IV): sequencing the most valuable type-strain genomes for metagenomic binning, comparative biology and taxonomic classification.</title>
        <authorList>
            <person name="Goeker M."/>
        </authorList>
    </citation>
    <scope>NUCLEOTIDE SEQUENCE [LARGE SCALE GENOMIC DNA]</scope>
    <source>
        <strain evidence="1 2">DSM 10065</strain>
    </source>
</reference>
<dbReference type="Pfam" id="PF16786">
    <property type="entry name" value="RecA_dep_nuc"/>
    <property type="match status" value="1"/>
</dbReference>
<proteinExistence type="predicted"/>
<comment type="caution">
    <text evidence="1">The sequence shown here is derived from an EMBL/GenBank/DDBJ whole genome shotgun (WGS) entry which is preliminary data.</text>
</comment>
<evidence type="ECO:0000313" key="1">
    <source>
        <dbReference type="EMBL" id="PVY62201.1"/>
    </source>
</evidence>
<dbReference type="OrthoDB" id="8966986at2"/>
<organism evidence="1 2">
    <name type="scientific">Pusillimonas noertemannii</name>
    <dbReference type="NCBI Taxonomy" id="305977"/>
    <lineage>
        <taxon>Bacteria</taxon>
        <taxon>Pseudomonadati</taxon>
        <taxon>Pseudomonadota</taxon>
        <taxon>Betaproteobacteria</taxon>
        <taxon>Burkholderiales</taxon>
        <taxon>Alcaligenaceae</taxon>
        <taxon>Pusillimonas</taxon>
    </lineage>
</organism>
<name>A0A2U1CMI2_9BURK</name>
<evidence type="ECO:0000313" key="2">
    <source>
        <dbReference type="Proteomes" id="UP000246145"/>
    </source>
</evidence>
<accession>A0A2U1CMI2</accession>
<dbReference type="Gene3D" id="3.30.40.190">
    <property type="match status" value="1"/>
</dbReference>
<keyword evidence="2" id="KW-1185">Reference proteome</keyword>
<dbReference type="RefSeq" id="WP_116518191.1">
    <property type="nucleotide sequence ID" value="NZ_JACCEX010000002.1"/>
</dbReference>
<sequence length="120" mass="13202">MKGRSVNAEEKRFHDMLASHIGCIACSKDGIFTSWVSIHHIDGRVKKNAHWWVLPLCGPHHQDAGIPGVIAVHPWKARFEKKYGFQLSLVAECIQILLDRGCAVPHAALVANGMAEEVAA</sequence>
<protein>
    <submittedName>
        <fullName evidence="1">Phage RecA-dependent nuclease</fullName>
    </submittedName>
</protein>
<dbReference type="InterPro" id="IPR031875">
    <property type="entry name" value="RecA_dep_nuc"/>
</dbReference>